<evidence type="ECO:0000256" key="7">
    <source>
        <dbReference type="ARBA" id="ARBA00022840"/>
    </source>
</evidence>
<dbReference type="HOGENOM" id="CLU_032540_0_0_7"/>
<dbReference type="Pfam" id="PF02875">
    <property type="entry name" value="Mur_ligase_C"/>
    <property type="match status" value="1"/>
</dbReference>
<gene>
    <name evidence="9 13" type="primary">murD</name>
    <name evidence="13" type="ordered locus">BN4_11598</name>
</gene>
<dbReference type="HAMAP" id="MF_00639">
    <property type="entry name" value="MurD"/>
    <property type="match status" value="1"/>
</dbReference>
<dbReference type="GO" id="GO:0005524">
    <property type="term" value="F:ATP binding"/>
    <property type="evidence" value="ECO:0007669"/>
    <property type="project" value="UniProtKB-UniRule"/>
</dbReference>
<dbReference type="InterPro" id="IPR013221">
    <property type="entry name" value="Mur_ligase_cen"/>
</dbReference>
<dbReference type="GO" id="GO:0005737">
    <property type="term" value="C:cytoplasm"/>
    <property type="evidence" value="ECO:0007669"/>
    <property type="project" value="UniProtKB-SubCell"/>
</dbReference>
<dbReference type="GO" id="GO:0009252">
    <property type="term" value="P:peptidoglycan biosynthetic process"/>
    <property type="evidence" value="ECO:0007669"/>
    <property type="project" value="UniProtKB-UniRule"/>
</dbReference>
<evidence type="ECO:0000256" key="4">
    <source>
        <dbReference type="ARBA" id="ARBA00022598"/>
    </source>
</evidence>
<comment type="similarity">
    <text evidence="9">Belongs to the MurCDEF family.</text>
</comment>
<feature type="binding site" evidence="9">
    <location>
        <begin position="124"/>
        <end position="130"/>
    </location>
    <ligand>
        <name>ATP</name>
        <dbReference type="ChEBI" id="CHEBI:30616"/>
    </ligand>
</feature>
<dbReference type="PANTHER" id="PTHR43692:SF1">
    <property type="entry name" value="UDP-N-ACETYLMURAMOYLALANINE--D-GLUTAMATE LIGASE"/>
    <property type="match status" value="1"/>
</dbReference>
<dbReference type="OrthoDB" id="9809796at2"/>
<feature type="domain" description="Mur ligase C-terminal" evidence="11">
    <location>
        <begin position="297"/>
        <end position="408"/>
    </location>
</feature>
<comment type="pathway">
    <text evidence="2 9 10">Cell wall biogenesis; peptidoglycan biosynthesis.</text>
</comment>
<dbReference type="eggNOG" id="COG0771">
    <property type="taxonomic scope" value="Bacteria"/>
</dbReference>
<dbReference type="EC" id="6.3.2.9" evidence="9 10"/>
<protein>
    <recommendedName>
        <fullName evidence="9 10">UDP-N-acetylmuramoylalanine--D-glutamate ligase</fullName>
        <ecNumber evidence="9 10">6.3.2.9</ecNumber>
    </recommendedName>
    <alternativeName>
        <fullName evidence="9">D-glutamic acid-adding enzyme</fullName>
    </alternativeName>
    <alternativeName>
        <fullName evidence="9">UDP-N-acetylmuramoyl-L-alanyl-D-glutamate synthetase</fullName>
    </alternativeName>
</protein>
<keyword evidence="3 9" id="KW-0963">Cytoplasm</keyword>
<dbReference type="AlphaFoldDB" id="M1WVZ7"/>
<dbReference type="GO" id="GO:0071555">
    <property type="term" value="P:cell wall organization"/>
    <property type="evidence" value="ECO:0007669"/>
    <property type="project" value="UniProtKB-KW"/>
</dbReference>
<dbReference type="InterPro" id="IPR018109">
    <property type="entry name" value="Folylpolyglutamate_synth_CS"/>
</dbReference>
<dbReference type="PANTHER" id="PTHR43692">
    <property type="entry name" value="UDP-N-ACETYLMURAMOYLALANINE--D-GLUTAMATE LIGASE"/>
    <property type="match status" value="1"/>
</dbReference>
<comment type="catalytic activity">
    <reaction evidence="9 10">
        <text>UDP-N-acetyl-alpha-D-muramoyl-L-alanine + D-glutamate + ATP = UDP-N-acetyl-alpha-D-muramoyl-L-alanyl-D-glutamate + ADP + phosphate + H(+)</text>
        <dbReference type="Rhea" id="RHEA:16429"/>
        <dbReference type="ChEBI" id="CHEBI:15378"/>
        <dbReference type="ChEBI" id="CHEBI:29986"/>
        <dbReference type="ChEBI" id="CHEBI:30616"/>
        <dbReference type="ChEBI" id="CHEBI:43474"/>
        <dbReference type="ChEBI" id="CHEBI:83898"/>
        <dbReference type="ChEBI" id="CHEBI:83900"/>
        <dbReference type="ChEBI" id="CHEBI:456216"/>
        <dbReference type="EC" id="6.3.2.9"/>
    </reaction>
</comment>
<dbReference type="GO" id="GO:0008764">
    <property type="term" value="F:UDP-N-acetylmuramoylalanine-D-glutamate ligase activity"/>
    <property type="evidence" value="ECO:0007669"/>
    <property type="project" value="UniProtKB-UniRule"/>
</dbReference>
<dbReference type="UniPathway" id="UPA00219"/>
<evidence type="ECO:0000256" key="1">
    <source>
        <dbReference type="ARBA" id="ARBA00004496"/>
    </source>
</evidence>
<sequence>MNRIVRNFIEQSILSDKQGVVVGVGKSGLAAARLLDVLGAKVRVVDVNEGITEEVLGPMAGKADLITGPHKKEHFSDADVIILSPGVPVKKMAHALEGIPARTLVSEIEFASWFIEAPVLAITGTNGKTTTTTLISSILESAGKKTFTGGNIGTPLCEYLLDMDPVDVIVLEISSFQLQNCRLFKPKVGVFLNFAANHLDYHENMEEYLDAKLVMFNRMTGEDTALLHESLRPVIRDRGFTNAHVEWFGPTDRFQAPYLLGEHNRSNVEAAWQAVRRFGVSEVQAAEAILNFKPLAHRIEPVAEVDGILFVDDSKATTLDAVVAAVKSFDRPVRLLMGGVWKGGDVEAFAESVKDTVVKIGLFGSSRDILEAPLSKVFPVSWDETLEEATLRQVRDAIEGDVILLSPATSSFDQYTGYTQRGDDFKRVVGGLNE</sequence>
<dbReference type="PROSITE" id="PS01011">
    <property type="entry name" value="FOLYLPOLYGLU_SYNT_1"/>
    <property type="match status" value="1"/>
</dbReference>
<evidence type="ECO:0000256" key="9">
    <source>
        <dbReference type="HAMAP-Rule" id="MF_00639"/>
    </source>
</evidence>
<keyword evidence="8 9" id="KW-0131">Cell cycle</keyword>
<accession>M1WVZ7</accession>
<dbReference type="EMBL" id="FO203427">
    <property type="protein sequence ID" value="CCH48833.1"/>
    <property type="molecule type" value="Genomic_DNA"/>
</dbReference>
<dbReference type="Gene3D" id="3.40.50.720">
    <property type="entry name" value="NAD(P)-binding Rossmann-like Domain"/>
    <property type="match status" value="1"/>
</dbReference>
<dbReference type="RefSeq" id="WP_015414877.1">
    <property type="nucleotide sequence ID" value="NC_020409.1"/>
</dbReference>
<dbReference type="InterPro" id="IPR036615">
    <property type="entry name" value="Mur_ligase_C_dom_sf"/>
</dbReference>
<evidence type="ECO:0000313" key="13">
    <source>
        <dbReference type="EMBL" id="CCH48833.1"/>
    </source>
</evidence>
<keyword evidence="9 10" id="KW-0133">Cell shape</keyword>
<dbReference type="Gene3D" id="3.40.1190.10">
    <property type="entry name" value="Mur-like, catalytic domain"/>
    <property type="match status" value="1"/>
</dbReference>
<keyword evidence="4 9" id="KW-0436">Ligase</keyword>
<reference evidence="13 14" key="1">
    <citation type="journal article" date="2013" name="PLoS ONE">
        <title>The first genomic and proteomic characterization of a deep-sea sulfate reducer: insights into the piezophilic lifestyle of Desulfovibrio piezophilus.</title>
        <authorList>
            <person name="Pradel N."/>
            <person name="Ji B."/>
            <person name="Gimenez G."/>
            <person name="Talla E."/>
            <person name="Lenoble P."/>
            <person name="Garel M."/>
            <person name="Tamburini C."/>
            <person name="Fourquet P."/>
            <person name="Lebrun R."/>
            <person name="Bertin P."/>
            <person name="Denis Y."/>
            <person name="Pophillat M."/>
            <person name="Barbe V."/>
            <person name="Ollivier B."/>
            <person name="Dolla A."/>
        </authorList>
    </citation>
    <scope>NUCLEOTIDE SEQUENCE [LARGE SCALE GENOMIC DNA]</scope>
    <source>
        <strain evidence="14">DSM 10523 / SB164P1</strain>
    </source>
</reference>
<evidence type="ECO:0000259" key="11">
    <source>
        <dbReference type="Pfam" id="PF02875"/>
    </source>
</evidence>
<evidence type="ECO:0000256" key="10">
    <source>
        <dbReference type="RuleBase" id="RU003664"/>
    </source>
</evidence>
<reference evidence="14" key="2">
    <citation type="journal article" date="2013" name="Stand. Genomic Sci.">
        <title>Complete genome sequence of Desulfocapsa sulfexigens, a marine deltaproteobacterium specialized in disproportionating inorganic sulfur compounds.</title>
        <authorList>
            <person name="Finster K.W."/>
            <person name="Kjeldsen K.U."/>
            <person name="Kube M."/>
            <person name="Reinhardt R."/>
            <person name="Mussmann M."/>
            <person name="Amann R."/>
            <person name="Schreiber L."/>
        </authorList>
    </citation>
    <scope>NUCLEOTIDE SEQUENCE [LARGE SCALE GENOMIC DNA]</scope>
    <source>
        <strain evidence="14">DSM 10523 / SB164P1</strain>
    </source>
</reference>
<organism evidence="13 14">
    <name type="scientific">Pseudodesulfovibrio piezophilus (strain DSM 21447 / JCM 15486 / C1TLV30)</name>
    <name type="common">Desulfovibrio piezophilus</name>
    <dbReference type="NCBI Taxonomy" id="1322246"/>
    <lineage>
        <taxon>Bacteria</taxon>
        <taxon>Pseudomonadati</taxon>
        <taxon>Thermodesulfobacteriota</taxon>
        <taxon>Desulfovibrionia</taxon>
        <taxon>Desulfovibrionales</taxon>
        <taxon>Desulfovibrionaceae</taxon>
    </lineage>
</organism>
<dbReference type="SUPFAM" id="SSF53244">
    <property type="entry name" value="MurD-like peptide ligases, peptide-binding domain"/>
    <property type="match status" value="1"/>
</dbReference>
<dbReference type="STRING" id="1322246.BN4_11598"/>
<dbReference type="InterPro" id="IPR036565">
    <property type="entry name" value="Mur-like_cat_sf"/>
</dbReference>
<feature type="domain" description="Mur ligase central" evidence="12">
    <location>
        <begin position="122"/>
        <end position="227"/>
    </location>
</feature>
<dbReference type="GO" id="GO:0004326">
    <property type="term" value="F:tetrahydrofolylpolyglutamate synthase activity"/>
    <property type="evidence" value="ECO:0007669"/>
    <property type="project" value="InterPro"/>
</dbReference>
<comment type="function">
    <text evidence="9 10">Cell wall formation. Catalyzes the addition of glutamate to the nucleotide precursor UDP-N-acetylmuramoyl-L-alanine (UMA).</text>
</comment>
<dbReference type="Pfam" id="PF21799">
    <property type="entry name" value="MurD-like_N"/>
    <property type="match status" value="1"/>
</dbReference>
<comment type="subcellular location">
    <subcellularLocation>
        <location evidence="1 9 10">Cytoplasm</location>
    </subcellularLocation>
</comment>
<name>M1WVZ7_PSEP2</name>
<keyword evidence="7 9" id="KW-0067">ATP-binding</keyword>
<proteinExistence type="inferred from homology"/>
<keyword evidence="14" id="KW-1185">Reference proteome</keyword>
<evidence type="ECO:0000256" key="3">
    <source>
        <dbReference type="ARBA" id="ARBA00022490"/>
    </source>
</evidence>
<dbReference type="InterPro" id="IPR005762">
    <property type="entry name" value="MurD"/>
</dbReference>
<dbReference type="InterPro" id="IPR004101">
    <property type="entry name" value="Mur_ligase_C"/>
</dbReference>
<keyword evidence="9 10" id="KW-0573">Peptidoglycan synthesis</keyword>
<dbReference type="SUPFAM" id="SSF53623">
    <property type="entry name" value="MurD-like peptide ligases, catalytic domain"/>
    <property type="match status" value="1"/>
</dbReference>
<dbReference type="Proteomes" id="UP000011724">
    <property type="component" value="Chromosome"/>
</dbReference>
<dbReference type="NCBIfam" id="TIGR01087">
    <property type="entry name" value="murD"/>
    <property type="match status" value="1"/>
</dbReference>
<dbReference type="Pfam" id="PF08245">
    <property type="entry name" value="Mur_ligase_M"/>
    <property type="match status" value="1"/>
</dbReference>
<dbReference type="KEGG" id="dpi:BN4_11598"/>
<evidence type="ECO:0000256" key="8">
    <source>
        <dbReference type="ARBA" id="ARBA00023306"/>
    </source>
</evidence>
<evidence type="ECO:0000259" key="12">
    <source>
        <dbReference type="Pfam" id="PF08245"/>
    </source>
</evidence>
<dbReference type="GO" id="GO:0051301">
    <property type="term" value="P:cell division"/>
    <property type="evidence" value="ECO:0007669"/>
    <property type="project" value="UniProtKB-KW"/>
</dbReference>
<dbReference type="GO" id="GO:0008360">
    <property type="term" value="P:regulation of cell shape"/>
    <property type="evidence" value="ECO:0007669"/>
    <property type="project" value="UniProtKB-KW"/>
</dbReference>
<evidence type="ECO:0000256" key="2">
    <source>
        <dbReference type="ARBA" id="ARBA00004752"/>
    </source>
</evidence>
<keyword evidence="5 9" id="KW-0132">Cell division</keyword>
<evidence type="ECO:0000256" key="6">
    <source>
        <dbReference type="ARBA" id="ARBA00022741"/>
    </source>
</evidence>
<keyword evidence="9 10" id="KW-0961">Cell wall biogenesis/degradation</keyword>
<dbReference type="PATRIC" id="fig|879567.3.peg.1671"/>
<evidence type="ECO:0000256" key="5">
    <source>
        <dbReference type="ARBA" id="ARBA00022618"/>
    </source>
</evidence>
<keyword evidence="6 9" id="KW-0547">Nucleotide-binding</keyword>
<evidence type="ECO:0000313" key="14">
    <source>
        <dbReference type="Proteomes" id="UP000011724"/>
    </source>
</evidence>
<dbReference type="BioCyc" id="DPIE1322246:BN4_RS08015-MONOMER"/>
<dbReference type="SUPFAM" id="SSF51984">
    <property type="entry name" value="MurCD N-terminal domain"/>
    <property type="match status" value="1"/>
</dbReference>
<dbReference type="Gene3D" id="3.90.190.20">
    <property type="entry name" value="Mur ligase, C-terminal domain"/>
    <property type="match status" value="1"/>
</dbReference>